<accession>A0AAE9CVZ4</accession>
<keyword evidence="1" id="KW-1133">Transmembrane helix</keyword>
<feature type="transmembrane region" description="Helical" evidence="1">
    <location>
        <begin position="69"/>
        <end position="88"/>
    </location>
</feature>
<gene>
    <name evidence="2" type="ORF">L3Y34_013109</name>
</gene>
<dbReference type="AlphaFoldDB" id="A0AAE9CVZ4"/>
<organism evidence="2 3">
    <name type="scientific">Caenorhabditis briggsae</name>
    <dbReference type="NCBI Taxonomy" id="6238"/>
    <lineage>
        <taxon>Eukaryota</taxon>
        <taxon>Metazoa</taxon>
        <taxon>Ecdysozoa</taxon>
        <taxon>Nematoda</taxon>
        <taxon>Chromadorea</taxon>
        <taxon>Rhabditida</taxon>
        <taxon>Rhabditina</taxon>
        <taxon>Rhabditomorpha</taxon>
        <taxon>Rhabditoidea</taxon>
        <taxon>Rhabditidae</taxon>
        <taxon>Peloderinae</taxon>
        <taxon>Caenorhabditis</taxon>
    </lineage>
</organism>
<dbReference type="Proteomes" id="UP000827892">
    <property type="component" value="Chromosome X"/>
</dbReference>
<reference evidence="2 3" key="1">
    <citation type="submission" date="2022-05" db="EMBL/GenBank/DDBJ databases">
        <title>Chromosome-level reference genomes for two strains of Caenorhabditis briggsae: an improved platform for comparative genomics.</title>
        <authorList>
            <person name="Stevens L."/>
            <person name="Andersen E.C."/>
        </authorList>
    </citation>
    <scope>NUCLEOTIDE SEQUENCE [LARGE SCALE GENOMIC DNA]</scope>
    <source>
        <strain evidence="2">QX1410_ONT</strain>
        <tissue evidence="2">Whole-organism</tissue>
    </source>
</reference>
<evidence type="ECO:0000313" key="2">
    <source>
        <dbReference type="EMBL" id="ULT84232.1"/>
    </source>
</evidence>
<protein>
    <submittedName>
        <fullName evidence="2">Uncharacterized protein</fullName>
    </submittedName>
</protein>
<evidence type="ECO:0000313" key="3">
    <source>
        <dbReference type="Proteomes" id="UP000827892"/>
    </source>
</evidence>
<sequence>MPLLPLYLLTSTDSSEIRQISVQEEDLYDASVTMYRYNTYKVQQNQSTEECQPIEIFCRVFLYDDLTEWTSNLFVLIFLVFLTIYSILSIRVQEISNQIPSISTSQRNSYSAIDVASTSASSTTLYLPLAPVYLPYKG</sequence>
<name>A0AAE9CVZ4_CAEBR</name>
<keyword evidence="1" id="KW-0812">Transmembrane</keyword>
<evidence type="ECO:0000256" key="1">
    <source>
        <dbReference type="SAM" id="Phobius"/>
    </source>
</evidence>
<proteinExistence type="predicted"/>
<dbReference type="EMBL" id="CP090896">
    <property type="protein sequence ID" value="ULT84232.1"/>
    <property type="molecule type" value="Genomic_DNA"/>
</dbReference>
<keyword evidence="1" id="KW-0472">Membrane</keyword>